<dbReference type="Pfam" id="PF06423">
    <property type="entry name" value="GWT1"/>
    <property type="match status" value="1"/>
</dbReference>
<evidence type="ECO:0000256" key="6">
    <source>
        <dbReference type="ARBA" id="ARBA00022989"/>
    </source>
</evidence>
<dbReference type="GO" id="GO:0032216">
    <property type="term" value="F:glucosaminyl-phosphatidylinositol O-acyltransferase activity"/>
    <property type="evidence" value="ECO:0007669"/>
    <property type="project" value="TreeGrafter"/>
</dbReference>
<evidence type="ECO:0000256" key="8">
    <source>
        <dbReference type="RuleBase" id="RU280819"/>
    </source>
</evidence>
<dbReference type="GO" id="GO:0072659">
    <property type="term" value="P:protein localization to plasma membrane"/>
    <property type="evidence" value="ECO:0007669"/>
    <property type="project" value="TreeGrafter"/>
</dbReference>
<feature type="transmembrane region" description="Helical" evidence="8">
    <location>
        <begin position="177"/>
        <end position="196"/>
    </location>
</feature>
<protein>
    <recommendedName>
        <fullName evidence="8">GPI-anchored wall transfer protein</fullName>
        <ecNumber evidence="8">2.3.-.-</ecNumber>
    </recommendedName>
</protein>
<dbReference type="UniPathway" id="UPA00196"/>
<dbReference type="GO" id="GO:0005789">
    <property type="term" value="C:endoplasmic reticulum membrane"/>
    <property type="evidence" value="ECO:0007669"/>
    <property type="project" value="UniProtKB-SubCell"/>
</dbReference>
<evidence type="ECO:0000256" key="1">
    <source>
        <dbReference type="ARBA" id="ARBA00004141"/>
    </source>
</evidence>
<feature type="transmembrane region" description="Helical" evidence="8">
    <location>
        <begin position="384"/>
        <end position="405"/>
    </location>
</feature>
<keyword evidence="6 8" id="KW-1133">Transmembrane helix</keyword>
<dbReference type="EMBL" id="SPOI01000037">
    <property type="protein sequence ID" value="TIB39256.1"/>
    <property type="molecule type" value="Genomic_DNA"/>
</dbReference>
<evidence type="ECO:0000256" key="4">
    <source>
        <dbReference type="ARBA" id="ARBA00022502"/>
    </source>
</evidence>
<keyword evidence="7 8" id="KW-0472">Membrane</keyword>
<feature type="transmembrane region" description="Helical" evidence="8">
    <location>
        <begin position="237"/>
        <end position="255"/>
    </location>
</feature>
<dbReference type="Proteomes" id="UP000310689">
    <property type="component" value="Unassembled WGS sequence"/>
</dbReference>
<proteinExistence type="inferred from homology"/>
<keyword evidence="8" id="KW-0012">Acyltransferase</keyword>
<evidence type="ECO:0000313" key="9">
    <source>
        <dbReference type="EMBL" id="TIB39256.1"/>
    </source>
</evidence>
<dbReference type="AlphaFoldDB" id="A0A4T0J8Z5"/>
<feature type="transmembrane region" description="Helical" evidence="8">
    <location>
        <begin position="348"/>
        <end position="368"/>
    </location>
</feature>
<feature type="transmembrane region" description="Helical" evidence="8">
    <location>
        <begin position="147"/>
        <end position="165"/>
    </location>
</feature>
<evidence type="ECO:0000256" key="3">
    <source>
        <dbReference type="ARBA" id="ARBA00007559"/>
    </source>
</evidence>
<evidence type="ECO:0000313" key="10">
    <source>
        <dbReference type="Proteomes" id="UP000310689"/>
    </source>
</evidence>
<keyword evidence="8" id="KW-0256">Endoplasmic reticulum</keyword>
<accession>A0A4T0J8Z5</accession>
<dbReference type="PANTHER" id="PTHR20661:SF0">
    <property type="entry name" value="PHOSPHATIDYLINOSITOL-GLYCAN BIOSYNTHESIS CLASS W PROTEIN"/>
    <property type="match status" value="1"/>
</dbReference>
<comment type="subcellular location">
    <subcellularLocation>
        <location evidence="8">Endoplasmic reticulum membrane</location>
        <topology evidence="8">Multi-pass membrane protein</topology>
    </subcellularLocation>
    <subcellularLocation>
        <location evidence="1">Membrane</location>
        <topology evidence="1">Multi-pass membrane protein</topology>
    </subcellularLocation>
</comment>
<comment type="caution">
    <text evidence="9">The sequence shown here is derived from an EMBL/GenBank/DDBJ whole genome shotgun (WGS) entry which is preliminary data.</text>
</comment>
<evidence type="ECO:0000256" key="7">
    <source>
        <dbReference type="ARBA" id="ARBA00023136"/>
    </source>
</evidence>
<evidence type="ECO:0000256" key="5">
    <source>
        <dbReference type="ARBA" id="ARBA00022692"/>
    </source>
</evidence>
<dbReference type="EC" id="2.3.-.-" evidence="8"/>
<feature type="transmembrane region" description="Helical" evidence="8">
    <location>
        <begin position="267"/>
        <end position="288"/>
    </location>
</feature>
<reference evidence="9 10" key="1">
    <citation type="submission" date="2019-03" db="EMBL/GenBank/DDBJ databases">
        <title>Sequencing 23 genomes of Wallemia ichthyophaga.</title>
        <authorList>
            <person name="Gostincar C."/>
        </authorList>
    </citation>
    <scope>NUCLEOTIDE SEQUENCE [LARGE SCALE GENOMIC DNA]</scope>
    <source>
        <strain evidence="9 10">EXF-6200</strain>
    </source>
</reference>
<comment type="similarity">
    <text evidence="3 8">Belongs to the PIGW family.</text>
</comment>
<keyword evidence="8" id="KW-0808">Transferase</keyword>
<feature type="transmembrane region" description="Helical" evidence="8">
    <location>
        <begin position="20"/>
        <end position="40"/>
    </location>
</feature>
<keyword evidence="5 8" id="KW-0812">Transmembrane</keyword>
<feature type="transmembrane region" description="Helical" evidence="8">
    <location>
        <begin position="417"/>
        <end position="438"/>
    </location>
</feature>
<dbReference type="PANTHER" id="PTHR20661">
    <property type="entry name" value="PHOSPHATIDYLINOSITOL-GLYCAN BIOSYNTHESIS CLASS W PROTEIN"/>
    <property type="match status" value="1"/>
</dbReference>
<evidence type="ECO:0000256" key="2">
    <source>
        <dbReference type="ARBA" id="ARBA00004687"/>
    </source>
</evidence>
<keyword evidence="4 8" id="KW-0337">GPI-anchor biosynthesis</keyword>
<feature type="transmembrane region" description="Helical" evidence="8">
    <location>
        <begin position="208"/>
        <end position="225"/>
    </location>
</feature>
<dbReference type="PIRSF" id="PIRSF017321">
    <property type="entry name" value="GWT1"/>
    <property type="match status" value="1"/>
</dbReference>
<dbReference type="GO" id="GO:0006506">
    <property type="term" value="P:GPI anchor biosynthetic process"/>
    <property type="evidence" value="ECO:0007669"/>
    <property type="project" value="UniProtKB-UniPathway"/>
</dbReference>
<organism evidence="9 10">
    <name type="scientific">Wallemia ichthyophaga</name>
    <dbReference type="NCBI Taxonomy" id="245174"/>
    <lineage>
        <taxon>Eukaryota</taxon>
        <taxon>Fungi</taxon>
        <taxon>Dikarya</taxon>
        <taxon>Basidiomycota</taxon>
        <taxon>Wallemiomycotina</taxon>
        <taxon>Wallemiomycetes</taxon>
        <taxon>Wallemiales</taxon>
        <taxon>Wallemiaceae</taxon>
        <taxon>Wallemia</taxon>
    </lineage>
</organism>
<comment type="pathway">
    <text evidence="2 8">Glycolipid biosynthesis; glycosylphosphatidylinositol-anchor biosynthesis.</text>
</comment>
<comment type="function">
    <text evidence="8">A acetyltransferase, which acetylates the inositol ring of phosphatidylinositol during biosynthesis of GPI-anchor.</text>
</comment>
<sequence>MDYNQVKNHFISGNCGSSVWNINNLALISINSFLLYSILVKRWKLSVLAQSCVLFIPQFLAVTLLYSHLTLFNSCLLAVTALTAQFHRIPQQHTKHTKHTKHANSITSFDFDNQSRCNTQPPSPLPVNSSLQIHLTNKSYITNYRSYLLFFTFISILAVDFNVFPKVLSKTESFGTSFMDLGVGSFTLAFGLVDARYHLLGKYNTRKVLPLVVLAMMRLISVNVTNYPQHYSEYGTHWNFFLTLAALPLLAKPLTILNTHTRIQFSWMAIVIGCVFQLVLALTSLQHWSLNAPRANLLSHNKEGLVSIVGYLCIYLFGLDIGLYSLPQHPYAYFRNTLAKPVHADQRGKLLSVLFSYAILYWCGYGVVRGLNMGVSRRIANLPYVLWTVAFNTTFLTLFVLIDLVHFKTPARQSLAVPGMMGAINSNALALFLIANVFTGLVNLSMQTIYAGTVTSLAVLVAYTVTLLSIAWISREKKLLRL</sequence>
<dbReference type="InterPro" id="IPR009447">
    <property type="entry name" value="PIGW/GWT1"/>
</dbReference>
<gene>
    <name evidence="9" type="ORF">E3P86_01212</name>
</gene>
<feature type="transmembrane region" description="Helical" evidence="8">
    <location>
        <begin position="308"/>
        <end position="327"/>
    </location>
</feature>
<name>A0A4T0J8Z5_WALIC</name>
<feature type="transmembrane region" description="Helical" evidence="8">
    <location>
        <begin position="450"/>
        <end position="473"/>
    </location>
</feature>